<accession>A0A150P4F4</accession>
<dbReference type="Proteomes" id="UP000075604">
    <property type="component" value="Unassembled WGS sequence"/>
</dbReference>
<reference evidence="1 2" key="1">
    <citation type="submission" date="2014-02" db="EMBL/GenBank/DDBJ databases">
        <title>The small core and large imbalanced accessory genome model reveals a collaborative survival strategy of Sorangium cellulosum strains in nature.</title>
        <authorList>
            <person name="Han K."/>
            <person name="Peng R."/>
            <person name="Blom J."/>
            <person name="Li Y.-Z."/>
        </authorList>
    </citation>
    <scope>NUCLEOTIDE SEQUENCE [LARGE SCALE GENOMIC DNA]</scope>
    <source>
        <strain evidence="1 2">So0157-18</strain>
    </source>
</reference>
<protein>
    <recommendedName>
        <fullName evidence="3">DUF488 domain-containing protein</fullName>
    </recommendedName>
</protein>
<evidence type="ECO:0008006" key="3">
    <source>
        <dbReference type="Google" id="ProtNLM"/>
    </source>
</evidence>
<name>A0A150P4F4_SORCE</name>
<dbReference type="AlphaFoldDB" id="A0A150P4F4"/>
<evidence type="ECO:0000313" key="2">
    <source>
        <dbReference type="Proteomes" id="UP000075604"/>
    </source>
</evidence>
<gene>
    <name evidence="1" type="ORF">BE04_03635</name>
</gene>
<comment type="caution">
    <text evidence="1">The sequence shown here is derived from an EMBL/GenBank/DDBJ whole genome shotgun (WGS) entry which is preliminary data.</text>
</comment>
<evidence type="ECO:0000313" key="1">
    <source>
        <dbReference type="EMBL" id="KYF50501.1"/>
    </source>
</evidence>
<organism evidence="1 2">
    <name type="scientific">Sorangium cellulosum</name>
    <name type="common">Polyangium cellulosum</name>
    <dbReference type="NCBI Taxonomy" id="56"/>
    <lineage>
        <taxon>Bacteria</taxon>
        <taxon>Pseudomonadati</taxon>
        <taxon>Myxococcota</taxon>
        <taxon>Polyangia</taxon>
        <taxon>Polyangiales</taxon>
        <taxon>Polyangiaceae</taxon>
        <taxon>Sorangium</taxon>
    </lineage>
</organism>
<sequence>MIARYQIVRGRRRDGDPLPEGKRYDTRKHTEHVLRPTPDIVEAFLSDPSQAGFERFRAAYIAVLDERFAEQASRFDALAQEARQGDVFLGCNCPTARQPDVRRCHTSLALEYLARKYPDLDVRLAAR</sequence>
<dbReference type="EMBL" id="JELX01004065">
    <property type="protein sequence ID" value="KYF50501.1"/>
    <property type="molecule type" value="Genomic_DNA"/>
</dbReference>
<proteinExistence type="predicted"/>